<dbReference type="Pfam" id="PF13476">
    <property type="entry name" value="AAA_23"/>
    <property type="match status" value="1"/>
</dbReference>
<evidence type="ECO:0000256" key="5">
    <source>
        <dbReference type="ARBA" id="ARBA00023004"/>
    </source>
</evidence>
<evidence type="ECO:0000256" key="4">
    <source>
        <dbReference type="ARBA" id="ARBA00022496"/>
    </source>
</evidence>
<sequence length="258" mass="28813">MFTSQYVSRVTLLRERVPSFDHYPFSLPAIRPLRHLDLHPRITFVIGENGSGKSTLLEAIAVSLGFNAEGGSKNFRFGTRHSHSILHRYLRVARGIRTPRDGYFLRAESFFNVGTEIEKLDEGPGGPPIIDSYGGRSLHEQSHGESFMALVDRRFGGKGLYLLDEPEAALSPQRQLALLSRMHDLILDDSQFIIATHSPILMAYPGALIYQCGAGGVERVAYEDTEHVQVTRSFLAHPQRMLDVLFDRSEADDGTQSS</sequence>
<dbReference type="Gene3D" id="3.40.50.300">
    <property type="entry name" value="P-loop containing nucleotide triphosphate hydrolases"/>
    <property type="match status" value="2"/>
</dbReference>
<dbReference type="InterPro" id="IPR038729">
    <property type="entry name" value="Rad50/SbcC_AAA"/>
</dbReference>
<evidence type="ECO:0000259" key="8">
    <source>
        <dbReference type="SMART" id="SM00382"/>
    </source>
</evidence>
<dbReference type="Pfam" id="PF13304">
    <property type="entry name" value="AAA_21"/>
    <property type="match status" value="1"/>
</dbReference>
<dbReference type="GO" id="GO:0016887">
    <property type="term" value="F:ATP hydrolysis activity"/>
    <property type="evidence" value="ECO:0007669"/>
    <property type="project" value="InterPro"/>
</dbReference>
<proteinExistence type="predicted"/>
<dbReference type="PANTHER" id="PTHR42771:SF2">
    <property type="entry name" value="IRON(3+)-HYDROXAMATE IMPORT ATP-BINDING PROTEIN FHUC"/>
    <property type="match status" value="1"/>
</dbReference>
<dbReference type="SUPFAM" id="SSF52540">
    <property type="entry name" value="P-loop containing nucleoside triphosphate hydrolases"/>
    <property type="match status" value="1"/>
</dbReference>
<dbReference type="KEGG" id="mfy:HH212_19920"/>
<keyword evidence="4" id="KW-0410">Iron transport</keyword>
<protein>
    <submittedName>
        <fullName evidence="9">AAA family ATPase</fullName>
    </submittedName>
</protein>
<dbReference type="GO" id="GO:0005886">
    <property type="term" value="C:plasma membrane"/>
    <property type="evidence" value="ECO:0007669"/>
    <property type="project" value="UniProtKB-SubCell"/>
</dbReference>
<dbReference type="PANTHER" id="PTHR42771">
    <property type="entry name" value="IRON(3+)-HYDROXAMATE IMPORT ATP-BINDING PROTEIN FHUC"/>
    <property type="match status" value="1"/>
</dbReference>
<keyword evidence="10" id="KW-1185">Reference proteome</keyword>
<keyword evidence="5" id="KW-0408">Iron</keyword>
<name>A0A7Z2ZU34_9BURK</name>
<dbReference type="SMART" id="SM00382">
    <property type="entry name" value="AAA"/>
    <property type="match status" value="1"/>
</dbReference>
<keyword evidence="6" id="KW-0406">Ion transport</keyword>
<keyword evidence="3" id="KW-1003">Cell membrane</keyword>
<dbReference type="InterPro" id="IPR051535">
    <property type="entry name" value="Siderophore_ABC-ATPase"/>
</dbReference>
<reference evidence="9 10" key="1">
    <citation type="submission" date="2020-04" db="EMBL/GenBank/DDBJ databases">
        <title>Genome sequencing of novel species.</title>
        <authorList>
            <person name="Heo J."/>
            <person name="Kim S.-J."/>
            <person name="Kim J.-S."/>
            <person name="Hong S.-B."/>
            <person name="Kwon S.-W."/>
        </authorList>
    </citation>
    <scope>NUCLEOTIDE SEQUENCE [LARGE SCALE GENOMIC DNA]</scope>
    <source>
        <strain evidence="9 10">GN2-R2</strain>
    </source>
</reference>
<dbReference type="GO" id="GO:0006302">
    <property type="term" value="P:double-strand break repair"/>
    <property type="evidence" value="ECO:0007669"/>
    <property type="project" value="InterPro"/>
</dbReference>
<organism evidence="9 10">
    <name type="scientific">Massilia forsythiae</name>
    <dbReference type="NCBI Taxonomy" id="2728020"/>
    <lineage>
        <taxon>Bacteria</taxon>
        <taxon>Pseudomonadati</taxon>
        <taxon>Pseudomonadota</taxon>
        <taxon>Betaproteobacteria</taxon>
        <taxon>Burkholderiales</taxon>
        <taxon>Oxalobacteraceae</taxon>
        <taxon>Telluria group</taxon>
        <taxon>Massilia</taxon>
    </lineage>
</organism>
<keyword evidence="2" id="KW-0813">Transport</keyword>
<evidence type="ECO:0000256" key="7">
    <source>
        <dbReference type="ARBA" id="ARBA00023136"/>
    </source>
</evidence>
<dbReference type="InterPro" id="IPR003593">
    <property type="entry name" value="AAA+_ATPase"/>
</dbReference>
<keyword evidence="7" id="KW-0472">Membrane</keyword>
<dbReference type="EMBL" id="CP051685">
    <property type="protein sequence ID" value="QJE02004.1"/>
    <property type="molecule type" value="Genomic_DNA"/>
</dbReference>
<evidence type="ECO:0000313" key="9">
    <source>
        <dbReference type="EMBL" id="QJE02004.1"/>
    </source>
</evidence>
<dbReference type="Proteomes" id="UP000502415">
    <property type="component" value="Chromosome"/>
</dbReference>
<evidence type="ECO:0000256" key="1">
    <source>
        <dbReference type="ARBA" id="ARBA00004202"/>
    </source>
</evidence>
<evidence type="ECO:0000313" key="10">
    <source>
        <dbReference type="Proteomes" id="UP000502415"/>
    </source>
</evidence>
<dbReference type="InterPro" id="IPR027417">
    <property type="entry name" value="P-loop_NTPase"/>
</dbReference>
<accession>A0A7Z2ZU34</accession>
<dbReference type="GO" id="GO:0005524">
    <property type="term" value="F:ATP binding"/>
    <property type="evidence" value="ECO:0007669"/>
    <property type="project" value="InterPro"/>
</dbReference>
<evidence type="ECO:0000256" key="3">
    <source>
        <dbReference type="ARBA" id="ARBA00022475"/>
    </source>
</evidence>
<evidence type="ECO:0000256" key="6">
    <source>
        <dbReference type="ARBA" id="ARBA00023065"/>
    </source>
</evidence>
<dbReference type="RefSeq" id="WP_170204091.1">
    <property type="nucleotide sequence ID" value="NZ_CP051685.1"/>
</dbReference>
<evidence type="ECO:0000256" key="2">
    <source>
        <dbReference type="ARBA" id="ARBA00022448"/>
    </source>
</evidence>
<gene>
    <name evidence="9" type="ORF">HH212_19920</name>
</gene>
<dbReference type="GO" id="GO:0006826">
    <property type="term" value="P:iron ion transport"/>
    <property type="evidence" value="ECO:0007669"/>
    <property type="project" value="UniProtKB-KW"/>
</dbReference>
<dbReference type="AlphaFoldDB" id="A0A7Z2ZU34"/>
<comment type="subcellular location">
    <subcellularLocation>
        <location evidence="1">Cell membrane</location>
        <topology evidence="1">Peripheral membrane protein</topology>
    </subcellularLocation>
</comment>
<dbReference type="InterPro" id="IPR003959">
    <property type="entry name" value="ATPase_AAA_core"/>
</dbReference>
<feature type="domain" description="AAA+ ATPase" evidence="8">
    <location>
        <begin position="39"/>
        <end position="218"/>
    </location>
</feature>